<accession>A0A2K3KC91</accession>
<proteinExistence type="predicted"/>
<comment type="caution">
    <text evidence="1">The sequence shown here is derived from an EMBL/GenBank/DDBJ whole genome shotgun (WGS) entry which is preliminary data.</text>
</comment>
<evidence type="ECO:0000313" key="1">
    <source>
        <dbReference type="EMBL" id="PNX63892.1"/>
    </source>
</evidence>
<reference evidence="1 2" key="2">
    <citation type="journal article" date="2017" name="Front. Plant Sci.">
        <title>Gene Classification and Mining of Molecular Markers Useful in Red Clover (Trifolium pratense) Breeding.</title>
        <authorList>
            <person name="Istvanek J."/>
            <person name="Dluhosova J."/>
            <person name="Dluhos P."/>
            <person name="Patkova L."/>
            <person name="Nedelnik J."/>
            <person name="Repkova J."/>
        </authorList>
    </citation>
    <scope>NUCLEOTIDE SEQUENCE [LARGE SCALE GENOMIC DNA]</scope>
    <source>
        <strain evidence="2">cv. Tatra</strain>
        <tissue evidence="1">Young leaves</tissue>
    </source>
</reference>
<protein>
    <submittedName>
        <fullName evidence="1">Uncharacterized protein</fullName>
    </submittedName>
</protein>
<sequence length="47" mass="5266">MLHSRWFRPYTATGVLPHGALEVSKEDGTTFKVNGQLQNIMMKGCSK</sequence>
<gene>
    <name evidence="1" type="ORF">L195_g061846</name>
</gene>
<evidence type="ECO:0000313" key="2">
    <source>
        <dbReference type="Proteomes" id="UP000236291"/>
    </source>
</evidence>
<dbReference type="ExpressionAtlas" id="A0A2K3KC91">
    <property type="expression patterns" value="baseline"/>
</dbReference>
<dbReference type="EMBL" id="ASHM01159698">
    <property type="protein sequence ID" value="PNX63892.1"/>
    <property type="molecule type" value="Genomic_DNA"/>
</dbReference>
<dbReference type="Proteomes" id="UP000236291">
    <property type="component" value="Unassembled WGS sequence"/>
</dbReference>
<organism evidence="1 2">
    <name type="scientific">Trifolium pratense</name>
    <name type="common">Red clover</name>
    <dbReference type="NCBI Taxonomy" id="57577"/>
    <lineage>
        <taxon>Eukaryota</taxon>
        <taxon>Viridiplantae</taxon>
        <taxon>Streptophyta</taxon>
        <taxon>Embryophyta</taxon>
        <taxon>Tracheophyta</taxon>
        <taxon>Spermatophyta</taxon>
        <taxon>Magnoliopsida</taxon>
        <taxon>eudicotyledons</taxon>
        <taxon>Gunneridae</taxon>
        <taxon>Pentapetalae</taxon>
        <taxon>rosids</taxon>
        <taxon>fabids</taxon>
        <taxon>Fabales</taxon>
        <taxon>Fabaceae</taxon>
        <taxon>Papilionoideae</taxon>
        <taxon>50 kb inversion clade</taxon>
        <taxon>NPAAA clade</taxon>
        <taxon>Hologalegina</taxon>
        <taxon>IRL clade</taxon>
        <taxon>Trifolieae</taxon>
        <taxon>Trifolium</taxon>
    </lineage>
</organism>
<reference evidence="1 2" key="1">
    <citation type="journal article" date="2014" name="Am. J. Bot.">
        <title>Genome assembly and annotation for red clover (Trifolium pratense; Fabaceae).</title>
        <authorList>
            <person name="Istvanek J."/>
            <person name="Jaros M."/>
            <person name="Krenek A."/>
            <person name="Repkova J."/>
        </authorList>
    </citation>
    <scope>NUCLEOTIDE SEQUENCE [LARGE SCALE GENOMIC DNA]</scope>
    <source>
        <strain evidence="2">cv. Tatra</strain>
        <tissue evidence="1">Young leaves</tissue>
    </source>
</reference>
<name>A0A2K3KC91_TRIPR</name>
<dbReference type="AlphaFoldDB" id="A0A2K3KC91"/>